<organism evidence="2 3">
    <name type="scientific">Eumeta variegata</name>
    <name type="common">Bagworm moth</name>
    <name type="synonym">Eumeta japonica</name>
    <dbReference type="NCBI Taxonomy" id="151549"/>
    <lineage>
        <taxon>Eukaryota</taxon>
        <taxon>Metazoa</taxon>
        <taxon>Ecdysozoa</taxon>
        <taxon>Arthropoda</taxon>
        <taxon>Hexapoda</taxon>
        <taxon>Insecta</taxon>
        <taxon>Pterygota</taxon>
        <taxon>Neoptera</taxon>
        <taxon>Endopterygota</taxon>
        <taxon>Lepidoptera</taxon>
        <taxon>Glossata</taxon>
        <taxon>Ditrysia</taxon>
        <taxon>Tineoidea</taxon>
        <taxon>Psychidae</taxon>
        <taxon>Oiketicinae</taxon>
        <taxon>Eumeta</taxon>
    </lineage>
</organism>
<name>A0A4C1SCY0_EUMVA</name>
<accession>A0A4C1SCY0</accession>
<gene>
    <name evidence="2" type="ORF">EVAR_801_1</name>
</gene>
<reference evidence="2 3" key="1">
    <citation type="journal article" date="2019" name="Commun. Biol.">
        <title>The bagworm genome reveals a unique fibroin gene that provides high tensile strength.</title>
        <authorList>
            <person name="Kono N."/>
            <person name="Nakamura H."/>
            <person name="Ohtoshi R."/>
            <person name="Tomita M."/>
            <person name="Numata K."/>
            <person name="Arakawa K."/>
        </authorList>
    </citation>
    <scope>NUCLEOTIDE SEQUENCE [LARGE SCALE GENOMIC DNA]</scope>
</reference>
<comment type="caution">
    <text evidence="2">The sequence shown here is derived from an EMBL/GenBank/DDBJ whole genome shotgun (WGS) entry which is preliminary data.</text>
</comment>
<sequence>MYYVADVIHKLTCAEALRKQIFKESRPLPSLLSFARALSKSDSANEIEIETETVSTIERRDRDQNGVRNGGRNRIDLSQEVKTSKRNQTSLEAADDRRHQCSDNVLDRRLNMFATEWTDWFSL</sequence>
<protein>
    <submittedName>
        <fullName evidence="2">Uncharacterized protein</fullName>
    </submittedName>
</protein>
<dbReference type="EMBL" id="BGZK01000003">
    <property type="protein sequence ID" value="GBO99705.1"/>
    <property type="molecule type" value="Genomic_DNA"/>
</dbReference>
<evidence type="ECO:0000256" key="1">
    <source>
        <dbReference type="SAM" id="MobiDB-lite"/>
    </source>
</evidence>
<proteinExistence type="predicted"/>
<dbReference type="AlphaFoldDB" id="A0A4C1SCY0"/>
<keyword evidence="3" id="KW-1185">Reference proteome</keyword>
<evidence type="ECO:0000313" key="2">
    <source>
        <dbReference type="EMBL" id="GBO99705.1"/>
    </source>
</evidence>
<feature type="region of interest" description="Disordered" evidence="1">
    <location>
        <begin position="55"/>
        <end position="95"/>
    </location>
</feature>
<evidence type="ECO:0000313" key="3">
    <source>
        <dbReference type="Proteomes" id="UP000299102"/>
    </source>
</evidence>
<dbReference type="Proteomes" id="UP000299102">
    <property type="component" value="Unassembled WGS sequence"/>
</dbReference>
<feature type="compositionally biased region" description="Basic and acidic residues" evidence="1">
    <location>
        <begin position="73"/>
        <end position="83"/>
    </location>
</feature>